<feature type="region of interest" description="Disordered" evidence="1">
    <location>
        <begin position="1"/>
        <end position="32"/>
    </location>
</feature>
<organism evidence="2 3">
    <name type="scientific">Diplogelasinospora grovesii</name>
    <dbReference type="NCBI Taxonomy" id="303347"/>
    <lineage>
        <taxon>Eukaryota</taxon>
        <taxon>Fungi</taxon>
        <taxon>Dikarya</taxon>
        <taxon>Ascomycota</taxon>
        <taxon>Pezizomycotina</taxon>
        <taxon>Sordariomycetes</taxon>
        <taxon>Sordariomycetidae</taxon>
        <taxon>Sordariales</taxon>
        <taxon>Diplogelasinosporaceae</taxon>
        <taxon>Diplogelasinospora</taxon>
    </lineage>
</organism>
<dbReference type="PANTHER" id="PTHR40780:SF2">
    <property type="entry name" value="DUF3669 DOMAIN-CONTAINING PROTEIN"/>
    <property type="match status" value="1"/>
</dbReference>
<keyword evidence="3" id="KW-1185">Reference proteome</keyword>
<evidence type="ECO:0000313" key="2">
    <source>
        <dbReference type="EMBL" id="KAK3937832.1"/>
    </source>
</evidence>
<comment type="caution">
    <text evidence="2">The sequence shown here is derived from an EMBL/GenBank/DDBJ whole genome shotgun (WGS) entry which is preliminary data.</text>
</comment>
<evidence type="ECO:0008006" key="4">
    <source>
        <dbReference type="Google" id="ProtNLM"/>
    </source>
</evidence>
<reference evidence="3" key="1">
    <citation type="journal article" date="2023" name="Mol. Phylogenet. Evol.">
        <title>Genome-scale phylogeny and comparative genomics of the fungal order Sordariales.</title>
        <authorList>
            <person name="Hensen N."/>
            <person name="Bonometti L."/>
            <person name="Westerberg I."/>
            <person name="Brannstrom I.O."/>
            <person name="Guillou S."/>
            <person name="Cros-Aarteil S."/>
            <person name="Calhoun S."/>
            <person name="Haridas S."/>
            <person name="Kuo A."/>
            <person name="Mondo S."/>
            <person name="Pangilinan J."/>
            <person name="Riley R."/>
            <person name="LaButti K."/>
            <person name="Andreopoulos B."/>
            <person name="Lipzen A."/>
            <person name="Chen C."/>
            <person name="Yan M."/>
            <person name="Daum C."/>
            <person name="Ng V."/>
            <person name="Clum A."/>
            <person name="Steindorff A."/>
            <person name="Ohm R.A."/>
            <person name="Martin F."/>
            <person name="Silar P."/>
            <person name="Natvig D.O."/>
            <person name="Lalanne C."/>
            <person name="Gautier V."/>
            <person name="Ament-Velasquez S.L."/>
            <person name="Kruys A."/>
            <person name="Hutchinson M.I."/>
            <person name="Powell A.J."/>
            <person name="Barry K."/>
            <person name="Miller A.N."/>
            <person name="Grigoriev I.V."/>
            <person name="Debuchy R."/>
            <person name="Gladieux P."/>
            <person name="Hiltunen Thoren M."/>
            <person name="Johannesson H."/>
        </authorList>
    </citation>
    <scope>NUCLEOTIDE SEQUENCE [LARGE SCALE GENOMIC DNA]</scope>
    <source>
        <strain evidence="3">CBS 340.73</strain>
    </source>
</reference>
<protein>
    <recommendedName>
        <fullName evidence="4">DUF3669 domain-containing protein</fullName>
    </recommendedName>
</protein>
<dbReference type="AlphaFoldDB" id="A0AAN6S1M6"/>
<accession>A0AAN6S1M6</accession>
<evidence type="ECO:0000256" key="1">
    <source>
        <dbReference type="SAM" id="MobiDB-lite"/>
    </source>
</evidence>
<proteinExistence type="predicted"/>
<sequence length="405" mass="45601">MNIVTTNRRRRTTSMATALSGNGGETDAQTTPPTKYYAAVDLQLSDAKDVMRRCLTPYTVILTPSSYGLRRKREEESKSPEYRRRVKIGEGRRGAIFETMSEDGFVMKKEHPSNKNMRFPLAVELQTYFRVAHAFSIFIHNGVLPGEFLVPHGAHPTAAQGAQHRSKMVQDILREPTNKHCLVRVCLGSGKQEHGEKNMASLLRDFPLDPHMLERLGKDGTELAALVGEAFAVMHWGACIDAEGVKFVLGTAMNDKPADFDDQRLRPKDGDENCWWELQYRAVTLYVINFGRCSAVDLGRGKDEVYRALRKVMVNARNSEFNPIPDFNKTQPVLYEAFKTAYIEKSNEILTGSGIIFATTFCPKEFLDEYETVARSVEGMSRTNDRAIASLQADVRLIKNHFGIP</sequence>
<dbReference type="PANTHER" id="PTHR40780">
    <property type="entry name" value="DUF3669 DOMAIN-CONTAINING PROTEIN"/>
    <property type="match status" value="1"/>
</dbReference>
<gene>
    <name evidence="2" type="ORF">QBC46DRAFT_442527</name>
</gene>
<dbReference type="Proteomes" id="UP001303473">
    <property type="component" value="Unassembled WGS sequence"/>
</dbReference>
<evidence type="ECO:0000313" key="3">
    <source>
        <dbReference type="Proteomes" id="UP001303473"/>
    </source>
</evidence>
<dbReference type="EMBL" id="MU853844">
    <property type="protein sequence ID" value="KAK3937832.1"/>
    <property type="molecule type" value="Genomic_DNA"/>
</dbReference>
<name>A0AAN6S1M6_9PEZI</name>